<reference evidence="1" key="1">
    <citation type="submission" date="2020-05" db="EMBL/GenBank/DDBJ databases">
        <title>Large-scale comparative analyses of tick genomes elucidate their genetic diversity and vector capacities.</title>
        <authorList>
            <person name="Jia N."/>
            <person name="Wang J."/>
            <person name="Shi W."/>
            <person name="Du L."/>
            <person name="Sun Y."/>
            <person name="Zhan W."/>
            <person name="Jiang J."/>
            <person name="Wang Q."/>
            <person name="Zhang B."/>
            <person name="Ji P."/>
            <person name="Sakyi L.B."/>
            <person name="Cui X."/>
            <person name="Yuan T."/>
            <person name="Jiang B."/>
            <person name="Yang W."/>
            <person name="Lam T.T.-Y."/>
            <person name="Chang Q."/>
            <person name="Ding S."/>
            <person name="Wang X."/>
            <person name="Zhu J."/>
            <person name="Ruan X."/>
            <person name="Zhao L."/>
            <person name="Wei J."/>
            <person name="Que T."/>
            <person name="Du C."/>
            <person name="Cheng J."/>
            <person name="Dai P."/>
            <person name="Han X."/>
            <person name="Huang E."/>
            <person name="Gao Y."/>
            <person name="Liu J."/>
            <person name="Shao H."/>
            <person name="Ye R."/>
            <person name="Li L."/>
            <person name="Wei W."/>
            <person name="Wang X."/>
            <person name="Wang C."/>
            <person name="Yang T."/>
            <person name="Huo Q."/>
            <person name="Li W."/>
            <person name="Guo W."/>
            <person name="Chen H."/>
            <person name="Zhou L."/>
            <person name="Ni X."/>
            <person name="Tian J."/>
            <person name="Zhou Y."/>
            <person name="Sheng Y."/>
            <person name="Liu T."/>
            <person name="Pan Y."/>
            <person name="Xia L."/>
            <person name="Li J."/>
            <person name="Zhao F."/>
            <person name="Cao W."/>
        </authorList>
    </citation>
    <scope>NUCLEOTIDE SEQUENCE</scope>
    <source>
        <strain evidence="1">Dsil-2018</strain>
    </source>
</reference>
<organism evidence="1 2">
    <name type="scientific">Dermacentor silvarum</name>
    <name type="common">Tick</name>
    <dbReference type="NCBI Taxonomy" id="543639"/>
    <lineage>
        <taxon>Eukaryota</taxon>
        <taxon>Metazoa</taxon>
        <taxon>Ecdysozoa</taxon>
        <taxon>Arthropoda</taxon>
        <taxon>Chelicerata</taxon>
        <taxon>Arachnida</taxon>
        <taxon>Acari</taxon>
        <taxon>Parasitiformes</taxon>
        <taxon>Ixodida</taxon>
        <taxon>Ixodoidea</taxon>
        <taxon>Ixodidae</taxon>
        <taxon>Rhipicephalinae</taxon>
        <taxon>Dermacentor</taxon>
    </lineage>
</organism>
<evidence type="ECO:0000313" key="2">
    <source>
        <dbReference type="Proteomes" id="UP000821865"/>
    </source>
</evidence>
<protein>
    <submittedName>
        <fullName evidence="1">Uncharacterized protein</fullName>
    </submittedName>
</protein>
<dbReference type="EMBL" id="CM023470">
    <property type="protein sequence ID" value="KAH7978600.1"/>
    <property type="molecule type" value="Genomic_DNA"/>
</dbReference>
<name>A0ACB8DVT0_DERSI</name>
<accession>A0ACB8DVT0</accession>
<sequence>MAYGIVYFEEEKSYDVVRMNSITTDSGGELSESSKVYVQWHDLETYAARLVATCELDGFLKRAESLVEALELQKNKSADRCSESLGDELLENDVSHLQPAMVEQQIHSHSLGIVEEHVPDIHVRVEEGVENQSPISLRKPLMPSSASNGET</sequence>
<dbReference type="Proteomes" id="UP000821865">
    <property type="component" value="Chromosome 1"/>
</dbReference>
<gene>
    <name evidence="1" type="ORF">HPB49_006035</name>
</gene>
<proteinExistence type="predicted"/>
<keyword evidence="2" id="KW-1185">Reference proteome</keyword>
<comment type="caution">
    <text evidence="1">The sequence shown here is derived from an EMBL/GenBank/DDBJ whole genome shotgun (WGS) entry which is preliminary data.</text>
</comment>
<evidence type="ECO:0000313" key="1">
    <source>
        <dbReference type="EMBL" id="KAH7978600.1"/>
    </source>
</evidence>